<dbReference type="EMBL" id="BBQY01000011">
    <property type="protein sequence ID" value="GBH31003.1"/>
    <property type="molecule type" value="Genomic_DNA"/>
</dbReference>
<dbReference type="RefSeq" id="WP_130752870.1">
    <property type="nucleotide sequence ID" value="NZ_BBQY01000011.1"/>
</dbReference>
<dbReference type="Pfam" id="PF12680">
    <property type="entry name" value="SnoaL_2"/>
    <property type="match status" value="1"/>
</dbReference>
<dbReference type="SUPFAM" id="SSF54427">
    <property type="entry name" value="NTF2-like"/>
    <property type="match status" value="1"/>
</dbReference>
<keyword evidence="3" id="KW-1185">Reference proteome</keyword>
<protein>
    <recommendedName>
        <fullName evidence="1">SnoaL-like domain-containing protein</fullName>
    </recommendedName>
</protein>
<organism evidence="2 3">
    <name type="scientific">Sphingobium xenophagum</name>
    <dbReference type="NCBI Taxonomy" id="121428"/>
    <lineage>
        <taxon>Bacteria</taxon>
        <taxon>Pseudomonadati</taxon>
        <taxon>Pseudomonadota</taxon>
        <taxon>Alphaproteobacteria</taxon>
        <taxon>Sphingomonadales</taxon>
        <taxon>Sphingomonadaceae</taxon>
        <taxon>Sphingobium</taxon>
    </lineage>
</organism>
<gene>
    <name evidence="2" type="ORF">MBESOW_P2263</name>
</gene>
<comment type="caution">
    <text evidence="2">The sequence shown here is derived from an EMBL/GenBank/DDBJ whole genome shotgun (WGS) entry which is preliminary data.</text>
</comment>
<evidence type="ECO:0000313" key="3">
    <source>
        <dbReference type="Proteomes" id="UP000290975"/>
    </source>
</evidence>
<dbReference type="Proteomes" id="UP000290975">
    <property type="component" value="Unassembled WGS sequence"/>
</dbReference>
<accession>A0A401J324</accession>
<dbReference type="InterPro" id="IPR032710">
    <property type="entry name" value="NTF2-like_dom_sf"/>
</dbReference>
<proteinExistence type="predicted"/>
<dbReference type="AlphaFoldDB" id="A0A401J324"/>
<evidence type="ECO:0000313" key="2">
    <source>
        <dbReference type="EMBL" id="GBH31003.1"/>
    </source>
</evidence>
<feature type="domain" description="SnoaL-like" evidence="1">
    <location>
        <begin position="12"/>
        <end position="114"/>
    </location>
</feature>
<name>A0A401J324_SPHXE</name>
<evidence type="ECO:0000259" key="1">
    <source>
        <dbReference type="Pfam" id="PF12680"/>
    </source>
</evidence>
<dbReference type="Gene3D" id="3.10.450.50">
    <property type="match status" value="1"/>
</dbReference>
<sequence>MTMTAQEMIQFVDDLYEATGTGNWEKAASMLSDDFIVSEAPGLPMEGIYRGKNALQELYVKVMGLVDVVGLNRVETTAGKDHAVTILSFQFADPSLPPAELCELFRFRDGKCCEIKPFYFDHAVFRAAAEAKVRATA</sequence>
<reference evidence="2 3" key="1">
    <citation type="submission" date="2014-12" db="EMBL/GenBank/DDBJ databases">
        <title>Whole genome sequencing of Sphingobium xenophagum OW59.</title>
        <authorList>
            <person name="Ohta Y."/>
            <person name="Nishi S."/>
            <person name="Hatada Y."/>
        </authorList>
    </citation>
    <scope>NUCLEOTIDE SEQUENCE [LARGE SCALE GENOMIC DNA]</scope>
    <source>
        <strain evidence="2 3">OW59</strain>
    </source>
</reference>
<dbReference type="InterPro" id="IPR037401">
    <property type="entry name" value="SnoaL-like"/>
</dbReference>